<accession>A0AAD1Y3K3</accession>
<dbReference type="AlphaFoldDB" id="A0AAD1Y3K3"/>
<evidence type="ECO:0008006" key="3">
    <source>
        <dbReference type="Google" id="ProtNLM"/>
    </source>
</evidence>
<dbReference type="Pfam" id="PF04134">
    <property type="entry name" value="DCC1-like"/>
    <property type="match status" value="1"/>
</dbReference>
<dbReference type="PANTHER" id="PTHR33639">
    <property type="entry name" value="THIOL-DISULFIDE OXIDOREDUCTASE DCC"/>
    <property type="match status" value="1"/>
</dbReference>
<dbReference type="InterPro" id="IPR007263">
    <property type="entry name" value="DCC1-like"/>
</dbReference>
<protein>
    <recommendedName>
        <fullName evidence="3">DUF393 domain-containing protein</fullName>
    </recommendedName>
</protein>
<comment type="caution">
    <text evidence="1">The sequence shown here is derived from an EMBL/GenBank/DDBJ whole genome shotgun (WGS) entry which is preliminary data.</text>
</comment>
<dbReference type="Proteomes" id="UP001295684">
    <property type="component" value="Unassembled WGS sequence"/>
</dbReference>
<proteinExistence type="predicted"/>
<name>A0AAD1Y3K3_EUPCR</name>
<reference evidence="1" key="1">
    <citation type="submission" date="2023-07" db="EMBL/GenBank/DDBJ databases">
        <authorList>
            <consortium name="AG Swart"/>
            <person name="Singh M."/>
            <person name="Singh A."/>
            <person name="Seah K."/>
            <person name="Emmerich C."/>
        </authorList>
    </citation>
    <scope>NUCLEOTIDE SEQUENCE</scope>
    <source>
        <strain evidence="1">DP1</strain>
    </source>
</reference>
<dbReference type="GO" id="GO:0015035">
    <property type="term" value="F:protein-disulfide reductase activity"/>
    <property type="evidence" value="ECO:0007669"/>
    <property type="project" value="InterPro"/>
</dbReference>
<gene>
    <name evidence="1" type="ORF">ECRASSUSDP1_LOCUS25531</name>
</gene>
<dbReference type="InterPro" id="IPR052927">
    <property type="entry name" value="DCC_oxidoreductase"/>
</dbReference>
<sequence length="142" mass="16825">MWRRKIFVLYDGECNLCYKAVRFLQPRLRQEPLKVYNFIPSQKVIAKMNNEEEVFVDEELVNFLEESNQEIDLSTIYTIDLNDNTVMVRSNAVLKILSATVSPWRYLVVGKILPTCLRDCGYRFIARIRYKLFGRRCGRCIM</sequence>
<evidence type="ECO:0000313" key="2">
    <source>
        <dbReference type="Proteomes" id="UP001295684"/>
    </source>
</evidence>
<organism evidence="1 2">
    <name type="scientific">Euplotes crassus</name>
    <dbReference type="NCBI Taxonomy" id="5936"/>
    <lineage>
        <taxon>Eukaryota</taxon>
        <taxon>Sar</taxon>
        <taxon>Alveolata</taxon>
        <taxon>Ciliophora</taxon>
        <taxon>Intramacronucleata</taxon>
        <taxon>Spirotrichea</taxon>
        <taxon>Hypotrichia</taxon>
        <taxon>Euplotida</taxon>
        <taxon>Euplotidae</taxon>
        <taxon>Moneuplotes</taxon>
    </lineage>
</organism>
<evidence type="ECO:0000313" key="1">
    <source>
        <dbReference type="EMBL" id="CAI2384012.1"/>
    </source>
</evidence>
<dbReference type="EMBL" id="CAMPGE010026318">
    <property type="protein sequence ID" value="CAI2384012.1"/>
    <property type="molecule type" value="Genomic_DNA"/>
</dbReference>
<dbReference type="PANTHER" id="PTHR33639:SF2">
    <property type="entry name" value="DUF393 DOMAIN-CONTAINING PROTEIN"/>
    <property type="match status" value="1"/>
</dbReference>
<keyword evidence="2" id="KW-1185">Reference proteome</keyword>